<dbReference type="Proteomes" id="UP000279446">
    <property type="component" value="Unassembled WGS sequence"/>
</dbReference>
<gene>
    <name evidence="1" type="ORF">EJP82_09650</name>
</gene>
<accession>A0A3S1DWZ9</accession>
<keyword evidence="2" id="KW-1185">Reference proteome</keyword>
<comment type="caution">
    <text evidence="1">The sequence shown here is derived from an EMBL/GenBank/DDBJ whole genome shotgun (WGS) entry which is preliminary data.</text>
</comment>
<name>A0A3S1DWZ9_9BACL</name>
<reference evidence="1 2" key="1">
    <citation type="submission" date="2018-12" db="EMBL/GenBank/DDBJ databases">
        <authorList>
            <person name="Sun L."/>
            <person name="Chen Z."/>
        </authorList>
    </citation>
    <scope>NUCLEOTIDE SEQUENCE [LARGE SCALE GENOMIC DNA]</scope>
    <source>
        <strain evidence="1 2">DSM 15890</strain>
    </source>
</reference>
<dbReference type="EMBL" id="RZNY01000006">
    <property type="protein sequence ID" value="RUT47056.1"/>
    <property type="molecule type" value="Genomic_DNA"/>
</dbReference>
<dbReference type="OrthoDB" id="2553283at2"/>
<protein>
    <submittedName>
        <fullName evidence="1">Uncharacterized protein</fullName>
    </submittedName>
</protein>
<evidence type="ECO:0000313" key="1">
    <source>
        <dbReference type="EMBL" id="RUT47056.1"/>
    </source>
</evidence>
<sequence>MRINQGLSIFPEWSDQAYSPYNFAVITGVRGGVAFSEMWILVNARYDYTTKKFKRINVDNFSFGWQYQAGGTYPGEESIGDTVNQGMNLWKANGKKAYGPNDPAREKTGEDIGALQPDGSWREFGIMLGWNNHFMCDAYGGMTIGGSGFEIDGSGTSPFKRVSFGKFSGGSKDATKKYTDYGYAYNGTMWNAQHGMWNMDERGYNSFYWGMISPLDWYDGGYFNPNSGRAKLEGPGTAWVWRKLNKNTDPKVENWADIAAISDDGHMTLMGKTVPAMLEVKADVVNVTDFNMAYPDSTWNKTNTVIIAVKGVLKNGSLKQIGGFTATFTDYGAYGYLGNDGFVSAKIMISKV</sequence>
<dbReference type="AlphaFoldDB" id="A0A3S1DWZ9"/>
<proteinExistence type="predicted"/>
<organism evidence="1 2">
    <name type="scientific">Paenibacillus anaericanus</name>
    <dbReference type="NCBI Taxonomy" id="170367"/>
    <lineage>
        <taxon>Bacteria</taxon>
        <taxon>Bacillati</taxon>
        <taxon>Bacillota</taxon>
        <taxon>Bacilli</taxon>
        <taxon>Bacillales</taxon>
        <taxon>Paenibacillaceae</taxon>
        <taxon>Paenibacillus</taxon>
    </lineage>
</organism>
<evidence type="ECO:0000313" key="2">
    <source>
        <dbReference type="Proteomes" id="UP000279446"/>
    </source>
</evidence>